<proteinExistence type="predicted"/>
<dbReference type="Pfam" id="PF12277">
    <property type="entry name" value="DUF3618"/>
    <property type="match status" value="1"/>
</dbReference>
<feature type="transmembrane region" description="Helical" evidence="1">
    <location>
        <begin position="84"/>
        <end position="101"/>
    </location>
</feature>
<keyword evidence="1" id="KW-1133">Transmembrane helix</keyword>
<keyword evidence="1" id="KW-0472">Membrane</keyword>
<evidence type="ECO:0008006" key="4">
    <source>
        <dbReference type="Google" id="ProtNLM"/>
    </source>
</evidence>
<organism evidence="2 3">
    <name type="scientific">Streptomyces zhaozhouensis</name>
    <dbReference type="NCBI Taxonomy" id="1300267"/>
    <lineage>
        <taxon>Bacteria</taxon>
        <taxon>Bacillati</taxon>
        <taxon>Actinomycetota</taxon>
        <taxon>Actinomycetes</taxon>
        <taxon>Kitasatosporales</taxon>
        <taxon>Streptomycetaceae</taxon>
        <taxon>Streptomyces</taxon>
    </lineage>
</organism>
<evidence type="ECO:0000256" key="1">
    <source>
        <dbReference type="SAM" id="Phobius"/>
    </source>
</evidence>
<dbReference type="EMBL" id="OCNE01000020">
    <property type="protein sequence ID" value="SOD65071.1"/>
    <property type="molecule type" value="Genomic_DNA"/>
</dbReference>
<dbReference type="Proteomes" id="UP000219072">
    <property type="component" value="Unassembled WGS sequence"/>
</dbReference>
<reference evidence="2 3" key="1">
    <citation type="submission" date="2017-09" db="EMBL/GenBank/DDBJ databases">
        <authorList>
            <person name="Ehlers B."/>
            <person name="Leendertz F.H."/>
        </authorList>
    </citation>
    <scope>NUCLEOTIDE SEQUENCE [LARGE SCALE GENOMIC DNA]</scope>
    <source>
        <strain evidence="2 3">CGMCC 4.7095</strain>
    </source>
</reference>
<name>A0A286E2F6_9ACTN</name>
<dbReference type="InterPro" id="IPR022062">
    <property type="entry name" value="DUF3618"/>
</dbReference>
<sequence length="107" mass="11341">MPEAARSAAEIEERLARRRENLAVTLDEIAVRVHPATIVGDVRARAAGAVDRTAGKASVAVTRTVDGVRAQLVSADGGPRLDRVIPVAVLAVAVTGLLVLSSRRRRR</sequence>
<accession>A0A286E2F6</accession>
<gene>
    <name evidence="2" type="ORF">SAMN06297387_12083</name>
</gene>
<keyword evidence="3" id="KW-1185">Reference proteome</keyword>
<evidence type="ECO:0000313" key="2">
    <source>
        <dbReference type="EMBL" id="SOD65071.1"/>
    </source>
</evidence>
<keyword evidence="1" id="KW-0812">Transmembrane</keyword>
<dbReference type="AlphaFoldDB" id="A0A286E2F6"/>
<protein>
    <recommendedName>
        <fullName evidence="4">DUF3618 domain-containing protein</fullName>
    </recommendedName>
</protein>
<evidence type="ECO:0000313" key="3">
    <source>
        <dbReference type="Proteomes" id="UP000219072"/>
    </source>
</evidence>